<evidence type="ECO:0000256" key="2">
    <source>
        <dbReference type="ARBA" id="ARBA00022670"/>
    </source>
</evidence>
<dbReference type="Pfam" id="PF02868">
    <property type="entry name" value="Peptidase_M4_C"/>
    <property type="match status" value="1"/>
</dbReference>
<dbReference type="InterPro" id="IPR027268">
    <property type="entry name" value="Peptidase_M4/M1_CTD_sf"/>
</dbReference>
<evidence type="ECO:0000256" key="3">
    <source>
        <dbReference type="ARBA" id="ARBA00022801"/>
    </source>
</evidence>
<dbReference type="EMBL" id="JAULSN010000008">
    <property type="protein sequence ID" value="KAK3365569.1"/>
    <property type="molecule type" value="Genomic_DNA"/>
</dbReference>
<proteinExistence type="inferred from homology"/>
<gene>
    <name evidence="7" type="ORF">B0T24DRAFT_636110</name>
</gene>
<keyword evidence="3" id="KW-0378">Hydrolase</keyword>
<dbReference type="GO" id="GO:0004222">
    <property type="term" value="F:metalloendopeptidase activity"/>
    <property type="evidence" value="ECO:0007669"/>
    <property type="project" value="InterPro"/>
</dbReference>
<comment type="similarity">
    <text evidence="1">Belongs to the peptidase M4 family.</text>
</comment>
<dbReference type="AlphaFoldDB" id="A0AAE0JWD0"/>
<evidence type="ECO:0000256" key="4">
    <source>
        <dbReference type="ARBA" id="ARBA00022833"/>
    </source>
</evidence>
<accession>A0AAE0JWD0</accession>
<reference evidence="7" key="2">
    <citation type="submission" date="2023-06" db="EMBL/GenBank/DDBJ databases">
        <authorList>
            <consortium name="Lawrence Berkeley National Laboratory"/>
            <person name="Haridas S."/>
            <person name="Hensen N."/>
            <person name="Bonometti L."/>
            <person name="Westerberg I."/>
            <person name="Brannstrom I.O."/>
            <person name="Guillou S."/>
            <person name="Cros-Aarteil S."/>
            <person name="Calhoun S."/>
            <person name="Kuo A."/>
            <person name="Mondo S."/>
            <person name="Pangilinan J."/>
            <person name="Riley R."/>
            <person name="Labutti K."/>
            <person name="Andreopoulos B."/>
            <person name="Lipzen A."/>
            <person name="Chen C."/>
            <person name="Yanf M."/>
            <person name="Daum C."/>
            <person name="Ng V."/>
            <person name="Clum A."/>
            <person name="Steindorff A."/>
            <person name="Ohm R."/>
            <person name="Martin F."/>
            <person name="Silar P."/>
            <person name="Natvig D."/>
            <person name="Lalanne C."/>
            <person name="Gautier V."/>
            <person name="Ament-Velasquez S.L."/>
            <person name="Kruys A."/>
            <person name="Hutchinson M.I."/>
            <person name="Powell A.J."/>
            <person name="Barry K."/>
            <person name="Miller A.N."/>
            <person name="Grigoriev I.V."/>
            <person name="Debuchy R."/>
            <person name="Gladieux P."/>
            <person name="Thoren M.H."/>
            <person name="Johannesson H."/>
        </authorList>
    </citation>
    <scope>NUCLEOTIDE SEQUENCE</scope>
    <source>
        <strain evidence="7">CBS 958.72</strain>
    </source>
</reference>
<evidence type="ECO:0000313" key="8">
    <source>
        <dbReference type="Proteomes" id="UP001287356"/>
    </source>
</evidence>
<evidence type="ECO:0000313" key="7">
    <source>
        <dbReference type="EMBL" id="KAK3365569.1"/>
    </source>
</evidence>
<comment type="caution">
    <text evidence="7">The sequence shown here is derived from an EMBL/GenBank/DDBJ whole genome shotgun (WGS) entry which is preliminary data.</text>
</comment>
<feature type="domain" description="Peptidase M4 C-terminal" evidence="6">
    <location>
        <begin position="210"/>
        <end position="364"/>
    </location>
</feature>
<dbReference type="Proteomes" id="UP001287356">
    <property type="component" value="Unassembled WGS sequence"/>
</dbReference>
<dbReference type="GO" id="GO:0006508">
    <property type="term" value="P:proteolysis"/>
    <property type="evidence" value="ECO:0007669"/>
    <property type="project" value="UniProtKB-KW"/>
</dbReference>
<dbReference type="InterPro" id="IPR001570">
    <property type="entry name" value="Peptidase_M4_C_domain"/>
</dbReference>
<name>A0AAE0JWD0_9PEZI</name>
<dbReference type="PANTHER" id="PTHR43579">
    <property type="match status" value="1"/>
</dbReference>
<dbReference type="PRINTS" id="PR00730">
    <property type="entry name" value="THERMOLYSIN"/>
</dbReference>
<sequence>MVCFCKLTYPAVSDVDASEWQLAGSNVVEPSSLDVSKANINAKFKVYNADYKDPEFFSAENSGLVVNKALWAAAPAPVCNAWTLAIERGTAPPDEESTSEPKITEQVLKTAKFLAHRLQDVYVFYDECFGWRGRGNRRNRGNLRWPPSGFINWAEEDNAVFDGAGDWGRGCVAFGVPALANVSNHDANLARVLDCVGHECTHAVIQFTTDLDYSKQSGALNESLADCFGIMVKHWKLRQRDPNTADWTFCSGINYPYANGFRNLKNPGAYSQPWHMDGYDELGGEDNYGVHHNSGIPNCAFYYAAVEIGRPTWQTLGEIWFKAMTDTQRVAKNSTFREFAEVTIYHSPAEFESQVRKAWELVGVLPVA</sequence>
<keyword evidence="2" id="KW-0645">Protease</keyword>
<dbReference type="InterPro" id="IPR023612">
    <property type="entry name" value="Peptidase_M4"/>
</dbReference>
<reference evidence="7" key="1">
    <citation type="journal article" date="2023" name="Mol. Phylogenet. Evol.">
        <title>Genome-scale phylogeny and comparative genomics of the fungal order Sordariales.</title>
        <authorList>
            <person name="Hensen N."/>
            <person name="Bonometti L."/>
            <person name="Westerberg I."/>
            <person name="Brannstrom I.O."/>
            <person name="Guillou S."/>
            <person name="Cros-Aarteil S."/>
            <person name="Calhoun S."/>
            <person name="Haridas S."/>
            <person name="Kuo A."/>
            <person name="Mondo S."/>
            <person name="Pangilinan J."/>
            <person name="Riley R."/>
            <person name="LaButti K."/>
            <person name="Andreopoulos B."/>
            <person name="Lipzen A."/>
            <person name="Chen C."/>
            <person name="Yan M."/>
            <person name="Daum C."/>
            <person name="Ng V."/>
            <person name="Clum A."/>
            <person name="Steindorff A."/>
            <person name="Ohm R.A."/>
            <person name="Martin F."/>
            <person name="Silar P."/>
            <person name="Natvig D.O."/>
            <person name="Lalanne C."/>
            <person name="Gautier V."/>
            <person name="Ament-Velasquez S.L."/>
            <person name="Kruys A."/>
            <person name="Hutchinson M.I."/>
            <person name="Powell A.J."/>
            <person name="Barry K."/>
            <person name="Miller A.N."/>
            <person name="Grigoriev I.V."/>
            <person name="Debuchy R."/>
            <person name="Gladieux P."/>
            <person name="Hiltunen Thoren M."/>
            <person name="Johannesson H."/>
        </authorList>
    </citation>
    <scope>NUCLEOTIDE SEQUENCE</scope>
    <source>
        <strain evidence="7">CBS 958.72</strain>
    </source>
</reference>
<dbReference type="SUPFAM" id="SSF55486">
    <property type="entry name" value="Metalloproteases ('zincins'), catalytic domain"/>
    <property type="match status" value="1"/>
</dbReference>
<dbReference type="PANTHER" id="PTHR43579:SF1">
    <property type="entry name" value="NEUTRAL METALLOPROTEINASE"/>
    <property type="match status" value="1"/>
</dbReference>
<keyword evidence="5" id="KW-0482">Metalloprotease</keyword>
<organism evidence="7 8">
    <name type="scientific">Lasiosphaeria ovina</name>
    <dbReference type="NCBI Taxonomy" id="92902"/>
    <lineage>
        <taxon>Eukaryota</taxon>
        <taxon>Fungi</taxon>
        <taxon>Dikarya</taxon>
        <taxon>Ascomycota</taxon>
        <taxon>Pezizomycotina</taxon>
        <taxon>Sordariomycetes</taxon>
        <taxon>Sordariomycetidae</taxon>
        <taxon>Sordariales</taxon>
        <taxon>Lasiosphaeriaceae</taxon>
        <taxon>Lasiosphaeria</taxon>
    </lineage>
</organism>
<evidence type="ECO:0000256" key="1">
    <source>
        <dbReference type="ARBA" id="ARBA00009388"/>
    </source>
</evidence>
<dbReference type="Gene3D" id="1.10.390.10">
    <property type="entry name" value="Neutral Protease Domain 2"/>
    <property type="match status" value="1"/>
</dbReference>
<evidence type="ECO:0000259" key="6">
    <source>
        <dbReference type="Pfam" id="PF02868"/>
    </source>
</evidence>
<evidence type="ECO:0000256" key="5">
    <source>
        <dbReference type="ARBA" id="ARBA00023049"/>
    </source>
</evidence>
<dbReference type="InterPro" id="IPR052759">
    <property type="entry name" value="Metalloprotease_M4"/>
</dbReference>
<dbReference type="Gene3D" id="3.10.170.10">
    <property type="match status" value="1"/>
</dbReference>
<protein>
    <recommendedName>
        <fullName evidence="6">Peptidase M4 C-terminal domain-containing protein</fullName>
    </recommendedName>
</protein>
<keyword evidence="8" id="KW-1185">Reference proteome</keyword>
<keyword evidence="4" id="KW-0862">Zinc</keyword>